<accession>A0A1I7WJW9</accession>
<dbReference type="AlphaFoldDB" id="A0A1I7WJW9"/>
<name>A0A1I7WJW9_HETBA</name>
<sequence>MRQQQNLRIVLLTPSAITVYHSKTFGLTHNKSGRVSAPSSWFQSSAIQTKALPNNDFILRRNKVFDQQSLLNGCFATADARHYVDLLVYDQHVS</sequence>
<keyword evidence="1" id="KW-1185">Reference proteome</keyword>
<evidence type="ECO:0000313" key="1">
    <source>
        <dbReference type="Proteomes" id="UP000095283"/>
    </source>
</evidence>
<reference evidence="2" key="1">
    <citation type="submission" date="2016-11" db="UniProtKB">
        <authorList>
            <consortium name="WormBaseParasite"/>
        </authorList>
    </citation>
    <scope>IDENTIFICATION</scope>
</reference>
<organism evidence="1 2">
    <name type="scientific">Heterorhabditis bacteriophora</name>
    <name type="common">Entomopathogenic nematode worm</name>
    <dbReference type="NCBI Taxonomy" id="37862"/>
    <lineage>
        <taxon>Eukaryota</taxon>
        <taxon>Metazoa</taxon>
        <taxon>Ecdysozoa</taxon>
        <taxon>Nematoda</taxon>
        <taxon>Chromadorea</taxon>
        <taxon>Rhabditida</taxon>
        <taxon>Rhabditina</taxon>
        <taxon>Rhabditomorpha</taxon>
        <taxon>Strongyloidea</taxon>
        <taxon>Heterorhabditidae</taxon>
        <taxon>Heterorhabditis</taxon>
    </lineage>
</organism>
<protein>
    <submittedName>
        <fullName evidence="2">Uncharacterized protein</fullName>
    </submittedName>
</protein>
<dbReference type="WBParaSite" id="Hba_05321">
    <property type="protein sequence ID" value="Hba_05321"/>
    <property type="gene ID" value="Hba_05321"/>
</dbReference>
<dbReference type="Proteomes" id="UP000095283">
    <property type="component" value="Unplaced"/>
</dbReference>
<proteinExistence type="predicted"/>
<evidence type="ECO:0000313" key="2">
    <source>
        <dbReference type="WBParaSite" id="Hba_05321"/>
    </source>
</evidence>